<dbReference type="Gene3D" id="1.20.120.920">
    <property type="entry name" value="CRISPR-associated endonuclease Cas1, C-terminal domain"/>
    <property type="match status" value="1"/>
</dbReference>
<evidence type="ECO:0000256" key="1">
    <source>
        <dbReference type="ARBA" id="ARBA00022722"/>
    </source>
</evidence>
<evidence type="ECO:0000256" key="7">
    <source>
        <dbReference type="ARBA" id="ARBA00023125"/>
    </source>
</evidence>
<protein>
    <recommendedName>
        <fullName evidence="10">CRISPR-associated endonuclease Cas1</fullName>
        <ecNumber evidence="10">3.1.-.-</ecNumber>
    </recommendedName>
</protein>
<comment type="caution">
    <text evidence="11">The sequence shown here is derived from an EMBL/GenBank/DDBJ whole genome shotgun (WGS) entry which is preliminary data.</text>
</comment>
<sequence>MNSLVDSDPQPKVPGMTELLNTLYVQTQGASLFLEGDSIRIVIPEHTGRNIVPLRRIQEIVAFGNVNVSNPLLTRCAADARSVTWMSAGGRFLNRLDGPTRGNVLLRHAQHLHHANARATLETARGFVAGKLQNSRQILLKGARDAQRGQDEIRAKAENIAEAIIAIPEAGDLDVLRGIEGEASRRYFEGFRFLLRRDLDVGAFPSRIRRPPTDPINALLSFFYGLTRSIAQGAAEQVGLDPYIGFLHGLRPAKPALALDLMEELRAPIADRLALTLLNRRQLTAEHFETLPGGAVQLTEPGRTIALTAWREAMTKERPHRLHGRRIPTALLPAVQARILARHIRGELPDYMPWMI</sequence>
<evidence type="ECO:0000256" key="8">
    <source>
        <dbReference type="ARBA" id="ARBA00023211"/>
    </source>
</evidence>
<dbReference type="NCBIfam" id="TIGR03640">
    <property type="entry name" value="cas1_DVULG"/>
    <property type="match status" value="1"/>
</dbReference>
<dbReference type="InterPro" id="IPR042211">
    <property type="entry name" value="CRISPR-assoc_Cas1_N"/>
</dbReference>
<reference evidence="11 12" key="1">
    <citation type="journal article" date="2017" name="Chemistry">
        <title>Isolation, Biosynthesis and Chemical Modifications of Rubterolones A-F: Rare Tropolone Alkaloids from Actinomadura sp. 5-2.</title>
        <authorList>
            <person name="Guo H."/>
            <person name="Benndorf R."/>
            <person name="Leichnitz D."/>
            <person name="Klassen J.L."/>
            <person name="Vollmers J."/>
            <person name="Gorls H."/>
            <person name="Steinacker M."/>
            <person name="Weigel C."/>
            <person name="Dahse H.M."/>
            <person name="Kaster A.K."/>
            <person name="de Beer Z.W."/>
            <person name="Poulsen M."/>
            <person name="Beemelmanns C."/>
        </authorList>
    </citation>
    <scope>NUCLEOTIDE SEQUENCE [LARGE SCALE GENOMIC DNA]</scope>
    <source>
        <strain evidence="11 12">5-2</strain>
    </source>
</reference>
<dbReference type="InterPro" id="IPR050646">
    <property type="entry name" value="Cas1"/>
</dbReference>
<keyword evidence="4 10" id="KW-0378">Hydrolase</keyword>
<dbReference type="EMBL" id="MTBP01000001">
    <property type="protein sequence ID" value="POM27789.1"/>
    <property type="molecule type" value="Genomic_DNA"/>
</dbReference>
<comment type="function">
    <text evidence="10">CRISPR (clustered regularly interspaced short palindromic repeat), is an adaptive immune system that provides protection against mobile genetic elements (viruses, transposable elements and conjugative plasmids). CRISPR clusters contain spacers, sequences complementary to antecedent mobile elements, and target invading nucleic acids. CRISPR clusters are transcribed and processed into CRISPR RNA (crRNA). Acts as a dsDNA endonuclease. Involved in the integration of spacer DNA into the CRISPR cassette.</text>
</comment>
<dbReference type="GO" id="GO:0016787">
    <property type="term" value="F:hydrolase activity"/>
    <property type="evidence" value="ECO:0007669"/>
    <property type="project" value="UniProtKB-KW"/>
</dbReference>
<keyword evidence="1 10" id="KW-0540">Nuclease</keyword>
<dbReference type="GO" id="GO:0004520">
    <property type="term" value="F:DNA endonuclease activity"/>
    <property type="evidence" value="ECO:0007669"/>
    <property type="project" value="InterPro"/>
</dbReference>
<evidence type="ECO:0000313" key="11">
    <source>
        <dbReference type="EMBL" id="POM27789.1"/>
    </source>
</evidence>
<dbReference type="GO" id="GO:0051607">
    <property type="term" value="P:defense response to virus"/>
    <property type="evidence" value="ECO:0007669"/>
    <property type="project" value="UniProtKB-UniRule"/>
</dbReference>
<keyword evidence="3 10" id="KW-0255">Endonuclease</keyword>
<dbReference type="Pfam" id="PF01867">
    <property type="entry name" value="Cas_Cas1"/>
    <property type="match status" value="1"/>
</dbReference>
<comment type="subunit">
    <text evidence="9 10">Homodimer, forms a heterotetramer with a Cas2 homodimer.</text>
</comment>
<dbReference type="EC" id="3.1.-.-" evidence="10"/>
<comment type="cofactor">
    <cofactor evidence="10">
        <name>Mg(2+)</name>
        <dbReference type="ChEBI" id="CHEBI:18420"/>
    </cofactor>
    <cofactor evidence="10">
        <name>Mn(2+)</name>
        <dbReference type="ChEBI" id="CHEBI:29035"/>
    </cofactor>
</comment>
<keyword evidence="8 10" id="KW-0464">Manganese</keyword>
<evidence type="ECO:0000256" key="10">
    <source>
        <dbReference type="HAMAP-Rule" id="MF_01470"/>
    </source>
</evidence>
<gene>
    <name evidence="11" type="primary">cas4-cas1</name>
    <name evidence="10" type="synonym">cas1</name>
    <name evidence="11" type="ORF">BTM25_22100</name>
</gene>
<dbReference type="PANTHER" id="PTHR34353">
    <property type="entry name" value="CRISPR-ASSOCIATED ENDONUCLEASE CAS1 1"/>
    <property type="match status" value="1"/>
</dbReference>
<feature type="binding site" evidence="10">
    <location>
        <position position="180"/>
    </location>
    <ligand>
        <name>Mn(2+)</name>
        <dbReference type="ChEBI" id="CHEBI:29035"/>
    </ligand>
</feature>
<proteinExistence type="inferred from homology"/>
<comment type="similarity">
    <text evidence="10">Belongs to the CRISPR-associated endonuclease Cas1 family.</text>
</comment>
<keyword evidence="2 10" id="KW-0479">Metal-binding</keyword>
<dbReference type="AlphaFoldDB" id="A0A2P4URW1"/>
<dbReference type="InterPro" id="IPR019856">
    <property type="entry name" value="CRISPR-assoc_Cas1_DVULG"/>
</dbReference>
<keyword evidence="12" id="KW-1185">Reference proteome</keyword>
<dbReference type="GO" id="GO:0046872">
    <property type="term" value="F:metal ion binding"/>
    <property type="evidence" value="ECO:0007669"/>
    <property type="project" value="UniProtKB-UniRule"/>
</dbReference>
<feature type="binding site" evidence="10">
    <location>
        <position position="263"/>
    </location>
    <ligand>
        <name>Mn(2+)</name>
        <dbReference type="ChEBI" id="CHEBI:29035"/>
    </ligand>
</feature>
<organism evidence="11 12">
    <name type="scientific">Actinomadura rubteroloni</name>
    <dbReference type="NCBI Taxonomy" id="1926885"/>
    <lineage>
        <taxon>Bacteria</taxon>
        <taxon>Bacillati</taxon>
        <taxon>Actinomycetota</taxon>
        <taxon>Actinomycetes</taxon>
        <taxon>Streptosporangiales</taxon>
        <taxon>Thermomonosporaceae</taxon>
        <taxon>Actinomadura</taxon>
    </lineage>
</organism>
<evidence type="ECO:0000256" key="5">
    <source>
        <dbReference type="ARBA" id="ARBA00022842"/>
    </source>
</evidence>
<dbReference type="Proteomes" id="UP000242367">
    <property type="component" value="Unassembled WGS sequence"/>
</dbReference>
<dbReference type="PANTHER" id="PTHR34353:SF2">
    <property type="entry name" value="CRISPR-ASSOCIATED ENDONUCLEASE CAS1 1"/>
    <property type="match status" value="1"/>
</dbReference>
<dbReference type="InterPro" id="IPR042206">
    <property type="entry name" value="CRISPR-assoc_Cas1_C"/>
</dbReference>
<dbReference type="Gene3D" id="3.100.10.20">
    <property type="entry name" value="CRISPR-associated endonuclease Cas1, N-terminal domain"/>
    <property type="match status" value="1"/>
</dbReference>
<dbReference type="InterPro" id="IPR002729">
    <property type="entry name" value="CRISPR-assoc_Cas1"/>
</dbReference>
<evidence type="ECO:0000256" key="3">
    <source>
        <dbReference type="ARBA" id="ARBA00022759"/>
    </source>
</evidence>
<keyword evidence="7 10" id="KW-0238">DNA-binding</keyword>
<evidence type="ECO:0000256" key="9">
    <source>
        <dbReference type="ARBA" id="ARBA00038592"/>
    </source>
</evidence>
<dbReference type="HAMAP" id="MF_01470">
    <property type="entry name" value="Cas1"/>
    <property type="match status" value="1"/>
</dbReference>
<keyword evidence="6 10" id="KW-0051">Antiviral defense</keyword>
<evidence type="ECO:0000313" key="12">
    <source>
        <dbReference type="Proteomes" id="UP000242367"/>
    </source>
</evidence>
<evidence type="ECO:0000256" key="6">
    <source>
        <dbReference type="ARBA" id="ARBA00023118"/>
    </source>
</evidence>
<feature type="binding site" evidence="10">
    <location>
        <position position="248"/>
    </location>
    <ligand>
        <name>Mn(2+)</name>
        <dbReference type="ChEBI" id="CHEBI:29035"/>
    </ligand>
</feature>
<accession>A0A2P4URW1</accession>
<keyword evidence="5 10" id="KW-0460">Magnesium</keyword>
<evidence type="ECO:0000256" key="4">
    <source>
        <dbReference type="ARBA" id="ARBA00022801"/>
    </source>
</evidence>
<dbReference type="GO" id="GO:0043571">
    <property type="term" value="P:maintenance of CRISPR repeat elements"/>
    <property type="evidence" value="ECO:0007669"/>
    <property type="project" value="UniProtKB-UniRule"/>
</dbReference>
<name>A0A2P4URW1_9ACTN</name>
<dbReference type="RefSeq" id="WP_235828338.1">
    <property type="nucleotide sequence ID" value="NZ_MTBP01000001.1"/>
</dbReference>
<dbReference type="NCBIfam" id="TIGR00287">
    <property type="entry name" value="cas1"/>
    <property type="match status" value="1"/>
</dbReference>
<dbReference type="GO" id="GO:0003677">
    <property type="term" value="F:DNA binding"/>
    <property type="evidence" value="ECO:0007669"/>
    <property type="project" value="UniProtKB-KW"/>
</dbReference>
<evidence type="ECO:0000256" key="2">
    <source>
        <dbReference type="ARBA" id="ARBA00022723"/>
    </source>
</evidence>